<name>A0AAV3KG87_9GAMM</name>
<dbReference type="Pfam" id="PF01547">
    <property type="entry name" value="SBP_bac_1"/>
    <property type="match status" value="1"/>
</dbReference>
<evidence type="ECO:0000256" key="3">
    <source>
        <dbReference type="ARBA" id="ARBA00022448"/>
    </source>
</evidence>
<dbReference type="EMBL" id="AMWE01000001">
    <property type="protein sequence ID" value="ERO59885.1"/>
    <property type="molecule type" value="Genomic_DNA"/>
</dbReference>
<gene>
    <name evidence="5" type="ORF">A544_0865</name>
</gene>
<evidence type="ECO:0000256" key="1">
    <source>
        <dbReference type="ARBA" id="ARBA00004418"/>
    </source>
</evidence>
<accession>A0AAV3KG87</accession>
<dbReference type="Gene3D" id="3.40.190.10">
    <property type="entry name" value="Periplasmic binding protein-like II"/>
    <property type="match status" value="2"/>
</dbReference>
<dbReference type="CDD" id="cd14750">
    <property type="entry name" value="PBP2_TMBP"/>
    <property type="match status" value="1"/>
</dbReference>
<dbReference type="InterPro" id="IPR050490">
    <property type="entry name" value="Bact_solute-bd_prot1"/>
</dbReference>
<evidence type="ECO:0000313" key="6">
    <source>
        <dbReference type="Proteomes" id="UP000017142"/>
    </source>
</evidence>
<proteinExistence type="inferred from homology"/>
<dbReference type="GO" id="GO:0042597">
    <property type="term" value="C:periplasmic space"/>
    <property type="evidence" value="ECO:0007669"/>
    <property type="project" value="UniProtKB-SubCell"/>
</dbReference>
<dbReference type="SUPFAM" id="SSF53850">
    <property type="entry name" value="Periplasmic binding protein-like II"/>
    <property type="match status" value="1"/>
</dbReference>
<sequence length="436" mass="47620">MFGNNDMFVKNKMFGKNKPGNTTLTTKPHSTKTLSRLLLAIGLACGMTAQAADLVIAGRDDVYGKALDSTLARFQQQHPGKQIELLKLPYANLYEKLVISLRENASAYDLMLMDDSWSPEFAGNGWLQPLPENLQSSDFIPAVLNVSRVPENSGPAYSLPVVGNVAMFAYRQDLFDKHQLKAPANWDAVLSDAKTLQQQEPGVSGVVFRGMKGNPIVSGFMPMLWAYGGNVITNGKASLDSPQALQALNTLKALKAFAPTGVEVYNAADVRQAMEQGKAAMAIEVWPAWASTLDDATKSKVVGNMTLQPAPGQNAGPSPMLGIWQMAIAKSSQHSELAQQFLSYLTSAENQKALALELGLPPTRRSVYQDAQVVQKYRWYPAQLAALEAGKARPRIRNWQEVESILGDYLQLALMDQMPAQVALQQANQKIAQVLK</sequence>
<comment type="similarity">
    <text evidence="2">Belongs to the bacterial solute-binding protein 1 family.</text>
</comment>
<dbReference type="GO" id="GO:0030313">
    <property type="term" value="C:cell envelope"/>
    <property type="evidence" value="ECO:0007669"/>
    <property type="project" value="UniProtKB-ARBA"/>
</dbReference>
<reference evidence="6" key="1">
    <citation type="journal article" date="2013" name="Diversity">
        <title>Genome Sequence of Dickeya solani, a New soft Rot Pathogen of Potato, Suggests its Emergence May Be Related to a Novel Combination of Non-Ribosomal Peptide/Polyketide Synthetase Clusters.</title>
        <authorList>
            <person name="Garlant L."/>
            <person name="Koskinen P."/>
            <person name="Rouhiainen L."/>
            <person name="Laine P."/>
            <person name="Paulin L."/>
            <person name="Auvinen P."/>
            <person name="Holm L."/>
            <person name="Pirhonen M."/>
        </authorList>
    </citation>
    <scope>NUCLEOTIDE SEQUENCE [LARGE SCALE GENOMIC DNA]</scope>
    <source>
        <strain evidence="6">D s0432-1</strain>
    </source>
</reference>
<dbReference type="InterPro" id="IPR006059">
    <property type="entry name" value="SBP"/>
</dbReference>
<keyword evidence="5" id="KW-0762">Sugar transport</keyword>
<dbReference type="PANTHER" id="PTHR43649">
    <property type="entry name" value="ARABINOSE-BINDING PROTEIN-RELATED"/>
    <property type="match status" value="1"/>
</dbReference>
<dbReference type="PANTHER" id="PTHR43649:SF34">
    <property type="entry name" value="ABC TRANSPORTER PERIPLASMIC-BINDING PROTEIN YCJN-RELATED"/>
    <property type="match status" value="1"/>
</dbReference>
<dbReference type="AlphaFoldDB" id="A0AAV3KG87"/>
<protein>
    <submittedName>
        <fullName evidence="5">Multiple sugar transport system substrate-binding protein</fullName>
    </submittedName>
</protein>
<dbReference type="Proteomes" id="UP000017142">
    <property type="component" value="Unassembled WGS sequence"/>
</dbReference>
<keyword evidence="3" id="KW-0813">Transport</keyword>
<evidence type="ECO:0000256" key="4">
    <source>
        <dbReference type="ARBA" id="ARBA00022729"/>
    </source>
</evidence>
<evidence type="ECO:0000256" key="2">
    <source>
        <dbReference type="ARBA" id="ARBA00008520"/>
    </source>
</evidence>
<keyword evidence="4" id="KW-0732">Signal</keyword>
<evidence type="ECO:0000313" key="5">
    <source>
        <dbReference type="EMBL" id="ERO59885.1"/>
    </source>
</evidence>
<comment type="caution">
    <text evidence="5">The sequence shown here is derived from an EMBL/GenBank/DDBJ whole genome shotgun (WGS) entry which is preliminary data.</text>
</comment>
<organism evidence="5 6">
    <name type="scientific">Dickeya solani D s0432-1</name>
    <dbReference type="NCBI Taxonomy" id="1231725"/>
    <lineage>
        <taxon>Bacteria</taxon>
        <taxon>Pseudomonadati</taxon>
        <taxon>Pseudomonadota</taxon>
        <taxon>Gammaproteobacteria</taxon>
        <taxon>Enterobacterales</taxon>
        <taxon>Pectobacteriaceae</taxon>
        <taxon>Dickeya</taxon>
    </lineage>
</organism>
<comment type="subcellular location">
    <subcellularLocation>
        <location evidence="1">Periplasm</location>
    </subcellularLocation>
</comment>